<evidence type="ECO:0000313" key="1">
    <source>
        <dbReference type="EMBL" id="KAK8556783.1"/>
    </source>
</evidence>
<keyword evidence="2" id="KW-1185">Reference proteome</keyword>
<protein>
    <submittedName>
        <fullName evidence="1">Uncharacterized protein</fullName>
    </submittedName>
</protein>
<organism evidence="1 2">
    <name type="scientific">Hibiscus sabdariffa</name>
    <name type="common">roselle</name>
    <dbReference type="NCBI Taxonomy" id="183260"/>
    <lineage>
        <taxon>Eukaryota</taxon>
        <taxon>Viridiplantae</taxon>
        <taxon>Streptophyta</taxon>
        <taxon>Embryophyta</taxon>
        <taxon>Tracheophyta</taxon>
        <taxon>Spermatophyta</taxon>
        <taxon>Magnoliopsida</taxon>
        <taxon>eudicotyledons</taxon>
        <taxon>Gunneridae</taxon>
        <taxon>Pentapetalae</taxon>
        <taxon>rosids</taxon>
        <taxon>malvids</taxon>
        <taxon>Malvales</taxon>
        <taxon>Malvaceae</taxon>
        <taxon>Malvoideae</taxon>
        <taxon>Hibiscus</taxon>
    </lineage>
</organism>
<comment type="caution">
    <text evidence="1">The sequence shown here is derived from an EMBL/GenBank/DDBJ whole genome shotgun (WGS) entry which is preliminary data.</text>
</comment>
<dbReference type="EMBL" id="JBBPBM010000017">
    <property type="protein sequence ID" value="KAK8556783.1"/>
    <property type="molecule type" value="Genomic_DNA"/>
</dbReference>
<accession>A0ABR2EBL2</accession>
<dbReference type="Proteomes" id="UP001472677">
    <property type="component" value="Unassembled WGS sequence"/>
</dbReference>
<gene>
    <name evidence="1" type="ORF">V6N12_003177</name>
</gene>
<reference evidence="1 2" key="1">
    <citation type="journal article" date="2024" name="G3 (Bethesda)">
        <title>Genome assembly of Hibiscus sabdariffa L. provides insights into metabolisms of medicinal natural products.</title>
        <authorList>
            <person name="Kim T."/>
        </authorList>
    </citation>
    <scope>NUCLEOTIDE SEQUENCE [LARGE SCALE GENOMIC DNA]</scope>
    <source>
        <strain evidence="1">TK-2024</strain>
        <tissue evidence="1">Old leaves</tissue>
    </source>
</reference>
<sequence>MIKRPLEKETIWLYSKQSFLRDDDQWDVAKLQALPLTGISHVLGIPSPNQAAGHDVCVWKWSAANSFSVSSAYTQLVETRLDVHVPN</sequence>
<evidence type="ECO:0000313" key="2">
    <source>
        <dbReference type="Proteomes" id="UP001472677"/>
    </source>
</evidence>
<name>A0ABR2EBL2_9ROSI</name>
<proteinExistence type="predicted"/>